<feature type="transmembrane region" description="Helical" evidence="1">
    <location>
        <begin position="59"/>
        <end position="79"/>
    </location>
</feature>
<evidence type="ECO:0000313" key="3">
    <source>
        <dbReference type="Proteomes" id="UP000004069"/>
    </source>
</evidence>
<dbReference type="PATRIC" id="fig|585524.9.peg.1532"/>
<protein>
    <submittedName>
        <fullName evidence="2">Uncharacterized protein</fullName>
    </submittedName>
</protein>
<feature type="transmembrane region" description="Helical" evidence="1">
    <location>
        <begin position="100"/>
        <end position="126"/>
    </location>
</feature>
<comment type="caution">
    <text evidence="2">The sequence shown here is derived from an EMBL/GenBank/DDBJ whole genome shotgun (WGS) entry which is preliminary data.</text>
</comment>
<sequence>MTTFKQACTELFHRRNRYVKFFLSVQALVVIFYSLFIIVSHNKYSLLGYEHFTGWLIPYAIVIQTTMIFDLVFLGWVIFKNEKWQFSQTWRLIPISDSKLFLANITSTLLNCIVIFISQILVLSLLNGATSFVTSNSFSTQNFWKGVTAFWINSGDPKGLEMCLNLVAC</sequence>
<keyword evidence="1" id="KW-0812">Transmembrane</keyword>
<evidence type="ECO:0000256" key="1">
    <source>
        <dbReference type="SAM" id="Phobius"/>
    </source>
</evidence>
<keyword evidence="3" id="KW-1185">Reference proteome</keyword>
<dbReference type="STRING" id="83683.B1745_03370"/>
<dbReference type="Proteomes" id="UP000004069">
    <property type="component" value="Unassembled WGS sequence"/>
</dbReference>
<feature type="transmembrane region" description="Helical" evidence="1">
    <location>
        <begin position="21"/>
        <end position="39"/>
    </location>
</feature>
<keyword evidence="1" id="KW-1133">Transmembrane helix</keyword>
<proteinExistence type="predicted"/>
<dbReference type="EMBL" id="ADNY01000001">
    <property type="protein sequence ID" value="EFG56330.1"/>
    <property type="molecule type" value="Genomic_DNA"/>
</dbReference>
<dbReference type="OrthoDB" id="2323775at2"/>
<dbReference type="RefSeq" id="WP_006351182.1">
    <property type="nucleotide sequence ID" value="NZ_ADNY01000001.1"/>
</dbReference>
<name>D4YR99_9LACO</name>
<accession>D4YR99</accession>
<keyword evidence="1" id="KW-0472">Membrane</keyword>
<dbReference type="AlphaFoldDB" id="D4YR99"/>
<organism evidence="2 3">
    <name type="scientific">Lactobacillus amylolyticus DSM 11664</name>
    <dbReference type="NCBI Taxonomy" id="585524"/>
    <lineage>
        <taxon>Bacteria</taxon>
        <taxon>Bacillati</taxon>
        <taxon>Bacillota</taxon>
        <taxon>Bacilli</taxon>
        <taxon>Lactobacillales</taxon>
        <taxon>Lactobacillaceae</taxon>
        <taxon>Lactobacillus</taxon>
    </lineage>
</organism>
<reference evidence="2 3" key="1">
    <citation type="submission" date="2010-04" db="EMBL/GenBank/DDBJ databases">
        <authorList>
            <person name="Muzny D."/>
            <person name="Qin X."/>
            <person name="Deng J."/>
            <person name="Jiang H."/>
            <person name="Liu Y."/>
            <person name="Qu J."/>
            <person name="Song X.-Z."/>
            <person name="Zhang L."/>
            <person name="Thornton R."/>
            <person name="Coyle M."/>
            <person name="Francisco L."/>
            <person name="Jackson L."/>
            <person name="Javaid M."/>
            <person name="Korchina V."/>
            <person name="Kovar C."/>
            <person name="Mata R."/>
            <person name="Mathew T."/>
            <person name="Ngo R."/>
            <person name="Nguyen L."/>
            <person name="Nguyen N."/>
            <person name="Okwuonu G."/>
            <person name="Ongeri F."/>
            <person name="Pham C."/>
            <person name="Simmons D."/>
            <person name="Wilczek-Boney K."/>
            <person name="Hale W."/>
            <person name="Jakkamsetti A."/>
            <person name="Pham P."/>
            <person name="Ruth R."/>
            <person name="San Lucas F."/>
            <person name="Warren J."/>
            <person name="Zhang J."/>
            <person name="Zhao Z."/>
            <person name="Zhou C."/>
            <person name="Zhu D."/>
            <person name="Lee S."/>
            <person name="Bess C."/>
            <person name="Blankenburg K."/>
            <person name="Forbes L."/>
            <person name="Fu Q."/>
            <person name="Gubbala S."/>
            <person name="Hirani K."/>
            <person name="Jayaseelan J.C."/>
            <person name="Lara F."/>
            <person name="Munidasa M."/>
            <person name="Palculict T."/>
            <person name="Patil S."/>
            <person name="Pu L.-L."/>
            <person name="Saada N."/>
            <person name="Tang L."/>
            <person name="Weissenberger G."/>
            <person name="Zhu Y."/>
            <person name="Hemphill L."/>
            <person name="Shang Y."/>
            <person name="Youmans B."/>
            <person name="Ayvaz T."/>
            <person name="Ross M."/>
            <person name="Santibanez J."/>
            <person name="Aqrawi P."/>
            <person name="Gross S."/>
            <person name="Joshi V."/>
            <person name="Fowler G."/>
            <person name="Nazareth L."/>
            <person name="Reid J."/>
            <person name="Worley K."/>
            <person name="Petrosino J."/>
            <person name="Highlander S."/>
            <person name="Gibbs R."/>
        </authorList>
    </citation>
    <scope>NUCLEOTIDE SEQUENCE [LARGE SCALE GENOMIC DNA]</scope>
    <source>
        <strain evidence="2 3">DSM 11664</strain>
    </source>
</reference>
<evidence type="ECO:0000313" key="2">
    <source>
        <dbReference type="EMBL" id="EFG56330.1"/>
    </source>
</evidence>
<gene>
    <name evidence="2" type="ORF">HMPREF0493_0027</name>
</gene>